<keyword evidence="2" id="KW-0732">Signal</keyword>
<dbReference type="Gene3D" id="3.20.20.370">
    <property type="entry name" value="Glycoside hydrolase/deacetylase"/>
    <property type="match status" value="1"/>
</dbReference>
<dbReference type="PANTHER" id="PTHR34216">
    <property type="match status" value="1"/>
</dbReference>
<evidence type="ECO:0000259" key="3">
    <source>
        <dbReference type="PROSITE" id="PS51677"/>
    </source>
</evidence>
<sequence length="321" mass="35482">MQTIILHKAKYAAFLAVVCALVLAALWGAGSCWTIYGLDTAVEEAPLNIPLVPEYYTDKDYGAVVLMYHHIVEDDDFATGQYEGNNAIISLGQFEEEMAYLAAHGYQTFTMSEAAGMLYNALPFPEKSVIITFDDGYESNYLLAYPLLKKYELKATVAAVVVSTVQVESGADQNIPHLTFAQMQEMQDSGLVEIGSHSYNGHGMIVTNANGSQDKFFVSRMYLPEEGRKETAAEYIERITQDLRRSKDILEGQLGAPVNYFAYPYGVVDSNVVNALNQNNFLVAVTTASGTINKNSDPFRLNRRNVDQNISLSQFAALLNT</sequence>
<accession>A0A9D1KXA8</accession>
<dbReference type="InterPro" id="IPR002509">
    <property type="entry name" value="NODB_dom"/>
</dbReference>
<feature type="domain" description="NodB homology" evidence="3">
    <location>
        <begin position="127"/>
        <end position="321"/>
    </location>
</feature>
<proteinExistence type="predicted"/>
<dbReference type="EMBL" id="DVMH01000009">
    <property type="protein sequence ID" value="HIU09887.1"/>
    <property type="molecule type" value="Genomic_DNA"/>
</dbReference>
<dbReference type="PROSITE" id="PS51677">
    <property type="entry name" value="NODB"/>
    <property type="match status" value="1"/>
</dbReference>
<dbReference type="InterPro" id="IPR011330">
    <property type="entry name" value="Glyco_hydro/deAcase_b/a-brl"/>
</dbReference>
<protein>
    <submittedName>
        <fullName evidence="4">Polysaccharide deacetylase family protein</fullName>
    </submittedName>
</protein>
<dbReference type="GO" id="GO:0016810">
    <property type="term" value="F:hydrolase activity, acting on carbon-nitrogen (but not peptide) bonds"/>
    <property type="evidence" value="ECO:0007669"/>
    <property type="project" value="InterPro"/>
</dbReference>
<comment type="caution">
    <text evidence="4">The sequence shown here is derived from an EMBL/GenBank/DDBJ whole genome shotgun (WGS) entry which is preliminary data.</text>
</comment>
<evidence type="ECO:0000256" key="1">
    <source>
        <dbReference type="ARBA" id="ARBA00004613"/>
    </source>
</evidence>
<dbReference type="Pfam" id="PF01522">
    <property type="entry name" value="Polysacc_deac_1"/>
    <property type="match status" value="1"/>
</dbReference>
<dbReference type="Proteomes" id="UP000824124">
    <property type="component" value="Unassembled WGS sequence"/>
</dbReference>
<dbReference type="PANTHER" id="PTHR34216:SF3">
    <property type="entry name" value="POLY-BETA-1,6-N-ACETYL-D-GLUCOSAMINE N-DEACETYLASE"/>
    <property type="match status" value="1"/>
</dbReference>
<dbReference type="GO" id="GO:0005975">
    <property type="term" value="P:carbohydrate metabolic process"/>
    <property type="evidence" value="ECO:0007669"/>
    <property type="project" value="InterPro"/>
</dbReference>
<dbReference type="GO" id="GO:0005576">
    <property type="term" value="C:extracellular region"/>
    <property type="evidence" value="ECO:0007669"/>
    <property type="project" value="UniProtKB-SubCell"/>
</dbReference>
<reference evidence="4" key="1">
    <citation type="submission" date="2020-10" db="EMBL/GenBank/DDBJ databases">
        <authorList>
            <person name="Gilroy R."/>
        </authorList>
    </citation>
    <scope>NUCLEOTIDE SEQUENCE</scope>
    <source>
        <strain evidence="4">2830</strain>
    </source>
</reference>
<evidence type="ECO:0000313" key="5">
    <source>
        <dbReference type="Proteomes" id="UP000824124"/>
    </source>
</evidence>
<reference evidence="4" key="2">
    <citation type="journal article" date="2021" name="PeerJ">
        <title>Extensive microbial diversity within the chicken gut microbiome revealed by metagenomics and culture.</title>
        <authorList>
            <person name="Gilroy R."/>
            <person name="Ravi A."/>
            <person name="Getino M."/>
            <person name="Pursley I."/>
            <person name="Horton D.L."/>
            <person name="Alikhan N.F."/>
            <person name="Baker D."/>
            <person name="Gharbi K."/>
            <person name="Hall N."/>
            <person name="Watson M."/>
            <person name="Adriaenssens E.M."/>
            <person name="Foster-Nyarko E."/>
            <person name="Jarju S."/>
            <person name="Secka A."/>
            <person name="Antonio M."/>
            <person name="Oren A."/>
            <person name="Chaudhuri R.R."/>
            <person name="La Ragione R."/>
            <person name="Hildebrand F."/>
            <person name="Pallen M.J."/>
        </authorList>
    </citation>
    <scope>NUCLEOTIDE SEQUENCE</scope>
    <source>
        <strain evidence="4">2830</strain>
    </source>
</reference>
<evidence type="ECO:0000313" key="4">
    <source>
        <dbReference type="EMBL" id="HIU09887.1"/>
    </source>
</evidence>
<gene>
    <name evidence="4" type="ORF">IAB00_01320</name>
</gene>
<comment type="subcellular location">
    <subcellularLocation>
        <location evidence="1">Secreted</location>
    </subcellularLocation>
</comment>
<dbReference type="AlphaFoldDB" id="A0A9D1KXA8"/>
<organism evidence="4 5">
    <name type="scientific">Candidatus Avidehalobacter gallistercoris</name>
    <dbReference type="NCBI Taxonomy" id="2840694"/>
    <lineage>
        <taxon>Bacteria</taxon>
        <taxon>Bacillati</taxon>
        <taxon>Bacillota</taxon>
        <taxon>Clostridia</taxon>
        <taxon>Eubacteriales</taxon>
        <taxon>Peptococcaceae</taxon>
        <taxon>Peptococcaceae incertae sedis</taxon>
        <taxon>Candidatus Avidehalobacter</taxon>
    </lineage>
</organism>
<evidence type="ECO:0000256" key="2">
    <source>
        <dbReference type="ARBA" id="ARBA00022729"/>
    </source>
</evidence>
<dbReference type="InterPro" id="IPR051398">
    <property type="entry name" value="Polysacch_Deacetylase"/>
</dbReference>
<dbReference type="SUPFAM" id="SSF88713">
    <property type="entry name" value="Glycoside hydrolase/deacetylase"/>
    <property type="match status" value="1"/>
</dbReference>
<name>A0A9D1KXA8_9FIRM</name>